<comment type="caution">
    <text evidence="1">The sequence shown here is derived from an EMBL/GenBank/DDBJ whole genome shotgun (WGS) entry which is preliminary data.</text>
</comment>
<evidence type="ECO:0000313" key="2">
    <source>
        <dbReference type="Proteomes" id="UP000272400"/>
    </source>
</evidence>
<accession>A0A3N1CMP3</accession>
<reference evidence="1 2" key="1">
    <citation type="submission" date="2018-11" db="EMBL/GenBank/DDBJ databases">
        <title>Sequencing the genomes of 1000 actinobacteria strains.</title>
        <authorList>
            <person name="Klenk H.-P."/>
        </authorList>
    </citation>
    <scope>NUCLEOTIDE SEQUENCE [LARGE SCALE GENOMIC DNA]</scope>
    <source>
        <strain evidence="1 2">DSM 44254</strain>
    </source>
</reference>
<name>A0A3N1CMP3_9ACTN</name>
<sequence>MAVTRQTLQLTSTLRTYLDRIIDRATRMIVRGWSVAWDGLVERLRGAVAALLDRATKWPGRRAVTSSPRWRAAMTAVEQAMTTLQRIVRGQGNDAIQDAVSATLTAHQHMVASQYPPRELPTVPTLNDAAVGRIVRDADRDVHRHTRELPVTVTREMVQAMLKGVRVSSDPDTTIRRVMERLEKTYGQGLSKALTVVRTEVMDAHREAARQVQDESADVLAGWVWLSRADGSTCASCWALHGEVFELVQAGPYDHANGRCMRVPKAKTWEELGFSGMSEPEDEIPDGETLFWALPEATQRQIMGDRRLALLRSGKVRWADLTRLRRNPGWRDSYQVVPLRDLRPTT</sequence>
<organism evidence="1 2">
    <name type="scientific">Actinocorallia herbida</name>
    <dbReference type="NCBI Taxonomy" id="58109"/>
    <lineage>
        <taxon>Bacteria</taxon>
        <taxon>Bacillati</taxon>
        <taxon>Actinomycetota</taxon>
        <taxon>Actinomycetes</taxon>
        <taxon>Streptosporangiales</taxon>
        <taxon>Thermomonosporaceae</taxon>
        <taxon>Actinocorallia</taxon>
    </lineage>
</organism>
<keyword evidence="2" id="KW-1185">Reference proteome</keyword>
<protein>
    <submittedName>
        <fullName evidence="1">Phage Mu protein F like protein</fullName>
    </submittedName>
</protein>
<proteinExistence type="predicted"/>
<dbReference type="AlphaFoldDB" id="A0A3N1CMP3"/>
<evidence type="ECO:0000313" key="1">
    <source>
        <dbReference type="EMBL" id="ROO82589.1"/>
    </source>
</evidence>
<dbReference type="Proteomes" id="UP000272400">
    <property type="component" value="Unassembled WGS sequence"/>
</dbReference>
<dbReference type="EMBL" id="RJKE01000001">
    <property type="protein sequence ID" value="ROO82589.1"/>
    <property type="molecule type" value="Genomic_DNA"/>
</dbReference>
<dbReference type="OrthoDB" id="3522453at2"/>
<gene>
    <name evidence="1" type="ORF">EDD29_0069</name>
</gene>
<dbReference type="RefSeq" id="WP_123661599.1">
    <property type="nucleotide sequence ID" value="NZ_RJKE01000001.1"/>
</dbReference>